<reference evidence="2" key="1">
    <citation type="submission" date="2020-10" db="EMBL/GenBank/DDBJ databases">
        <authorList>
            <person name="Gilroy R."/>
        </authorList>
    </citation>
    <scope>NUCLEOTIDE SEQUENCE</scope>
    <source>
        <strain evidence="2">ChiGjej1B1-24693</strain>
    </source>
</reference>
<evidence type="ECO:0000313" key="2">
    <source>
        <dbReference type="EMBL" id="HIT75906.1"/>
    </source>
</evidence>
<protein>
    <submittedName>
        <fullName evidence="2">Preprotein translocase</fullName>
    </submittedName>
</protein>
<organism evidence="2 3">
    <name type="scientific">Candidatus Avipropionibacterium avicola</name>
    <dbReference type="NCBI Taxonomy" id="2840701"/>
    <lineage>
        <taxon>Bacteria</taxon>
        <taxon>Bacillati</taxon>
        <taxon>Actinomycetota</taxon>
        <taxon>Actinomycetes</taxon>
        <taxon>Propionibacteriales</taxon>
        <taxon>Propionibacteriaceae</taxon>
        <taxon>Propionibacteriaceae incertae sedis</taxon>
        <taxon>Candidatus Avipropionibacterium</taxon>
    </lineage>
</organism>
<dbReference type="InterPro" id="IPR032710">
    <property type="entry name" value="NTF2-like_dom_sf"/>
</dbReference>
<dbReference type="AlphaFoldDB" id="A0A9D1GYK2"/>
<comment type="caution">
    <text evidence="2">The sequence shown here is derived from an EMBL/GenBank/DDBJ whole genome shotgun (WGS) entry which is preliminary data.</text>
</comment>
<evidence type="ECO:0000313" key="3">
    <source>
        <dbReference type="Proteomes" id="UP000886842"/>
    </source>
</evidence>
<dbReference type="InterPro" id="IPR048469">
    <property type="entry name" value="YchJ-like_M"/>
</dbReference>
<dbReference type="Gene3D" id="3.10.450.50">
    <property type="match status" value="1"/>
</dbReference>
<reference evidence="2" key="2">
    <citation type="journal article" date="2021" name="PeerJ">
        <title>Extensive microbial diversity within the chicken gut microbiome revealed by metagenomics and culture.</title>
        <authorList>
            <person name="Gilroy R."/>
            <person name="Ravi A."/>
            <person name="Getino M."/>
            <person name="Pursley I."/>
            <person name="Horton D.L."/>
            <person name="Alikhan N.F."/>
            <person name="Baker D."/>
            <person name="Gharbi K."/>
            <person name="Hall N."/>
            <person name="Watson M."/>
            <person name="Adriaenssens E.M."/>
            <person name="Foster-Nyarko E."/>
            <person name="Jarju S."/>
            <person name="Secka A."/>
            <person name="Antonio M."/>
            <person name="Oren A."/>
            <person name="Chaudhuri R.R."/>
            <person name="La Ragione R."/>
            <person name="Hildebrand F."/>
            <person name="Pallen M.J."/>
        </authorList>
    </citation>
    <scope>NUCLEOTIDE SEQUENCE</scope>
    <source>
        <strain evidence="2">ChiGjej1B1-24693</strain>
    </source>
</reference>
<dbReference type="SUPFAM" id="SSF54427">
    <property type="entry name" value="NTF2-like"/>
    <property type="match status" value="1"/>
</dbReference>
<proteinExistence type="predicted"/>
<sequence length="104" mass="12037">MTDWPRTAEALMRSRFDAFAAGDAEWLLHSWHPSTRPDSIDLADNPVWRKLQIVETVAGGPDDDHGIVEFRAGYVHHGQHAILHERSRFVRVDGRWYYLDGEVR</sequence>
<evidence type="ECO:0000259" key="1">
    <source>
        <dbReference type="Pfam" id="PF17775"/>
    </source>
</evidence>
<feature type="domain" description="YchJ-like middle NTF2-like" evidence="1">
    <location>
        <begin position="7"/>
        <end position="101"/>
    </location>
</feature>
<accession>A0A9D1GYK2</accession>
<dbReference type="EMBL" id="DVLP01000298">
    <property type="protein sequence ID" value="HIT75906.1"/>
    <property type="molecule type" value="Genomic_DNA"/>
</dbReference>
<dbReference type="Pfam" id="PF17775">
    <property type="entry name" value="YchJ_M-like"/>
    <property type="match status" value="1"/>
</dbReference>
<gene>
    <name evidence="2" type="ORF">IAA98_09990</name>
</gene>
<dbReference type="Proteomes" id="UP000886842">
    <property type="component" value="Unassembled WGS sequence"/>
</dbReference>
<name>A0A9D1GYK2_9ACTN</name>